<evidence type="ECO:0000259" key="3">
    <source>
        <dbReference type="PROSITE" id="PS51736"/>
    </source>
</evidence>
<evidence type="ECO:0000256" key="2">
    <source>
        <dbReference type="ARBA" id="ARBA00023172"/>
    </source>
</evidence>
<dbReference type="SUPFAM" id="SSF53041">
    <property type="entry name" value="Resolvase-like"/>
    <property type="match status" value="1"/>
</dbReference>
<dbReference type="GO" id="GO:0000150">
    <property type="term" value="F:DNA strand exchange activity"/>
    <property type="evidence" value="ECO:0007669"/>
    <property type="project" value="InterPro"/>
</dbReference>
<sequence length="301" mass="33024">MVDHTLDRQFDVEAQGRSGFGLDAQERDISIFLANFADEPCEVVATFVDVLSGKDDDRPELANAIAKAKETGSELLVAKLDRLSRRVSFIAALMEDPKLNLRVAQMPYADKFQLHIYAALAEQERDFISKRTKAGLAEAKVRGAKLGGMRDATMKRNEAVKVKADTRAERVAGVILPLRDSGMSLRRIAEELERMGVFPHFLMIECLQINSSSTTVELDHDSRIGLSIADPPRLFGGLYPLAAPHLASYKVAPSLIAANPLCGFCLGGFIVVGGKIRNFLFRVNVSSPRFEHRPGCAGEIP</sequence>
<dbReference type="EMBL" id="JAGISH010000005">
    <property type="protein sequence ID" value="MBP0482928.1"/>
    <property type="molecule type" value="Genomic_DNA"/>
</dbReference>
<proteinExistence type="predicted"/>
<evidence type="ECO:0000313" key="4">
    <source>
        <dbReference type="EMBL" id="MBP0482928.1"/>
    </source>
</evidence>
<comment type="caution">
    <text evidence="4">The sequence shown here is derived from an EMBL/GenBank/DDBJ whole genome shotgun (WGS) entry which is preliminary data.</text>
</comment>
<keyword evidence="5" id="KW-1185">Reference proteome</keyword>
<dbReference type="InterPro" id="IPR036162">
    <property type="entry name" value="Resolvase-like_N_sf"/>
</dbReference>
<name>A0A940S0C8_9RHOB</name>
<dbReference type="PROSITE" id="PS51736">
    <property type="entry name" value="RECOMBINASES_3"/>
    <property type="match status" value="1"/>
</dbReference>
<organism evidence="4 5">
    <name type="scientific">Sagittula salina</name>
    <dbReference type="NCBI Taxonomy" id="2820268"/>
    <lineage>
        <taxon>Bacteria</taxon>
        <taxon>Pseudomonadati</taxon>
        <taxon>Pseudomonadota</taxon>
        <taxon>Alphaproteobacteria</taxon>
        <taxon>Rhodobacterales</taxon>
        <taxon>Roseobacteraceae</taxon>
        <taxon>Sagittula</taxon>
    </lineage>
</organism>
<evidence type="ECO:0000256" key="1">
    <source>
        <dbReference type="ARBA" id="ARBA00023125"/>
    </source>
</evidence>
<dbReference type="SMART" id="SM00857">
    <property type="entry name" value="Resolvase"/>
    <property type="match status" value="1"/>
</dbReference>
<dbReference type="InterPro" id="IPR050639">
    <property type="entry name" value="SSR_resolvase"/>
</dbReference>
<dbReference type="PANTHER" id="PTHR30461:SF2">
    <property type="entry name" value="SERINE RECOMBINASE PINE-RELATED"/>
    <property type="match status" value="1"/>
</dbReference>
<feature type="domain" description="Resolvase/invertase-type recombinase catalytic" evidence="3">
    <location>
        <begin position="1"/>
        <end position="143"/>
    </location>
</feature>
<dbReference type="Gene3D" id="3.40.50.1390">
    <property type="entry name" value="Resolvase, N-terminal catalytic domain"/>
    <property type="match status" value="1"/>
</dbReference>
<dbReference type="GO" id="GO:0003677">
    <property type="term" value="F:DNA binding"/>
    <property type="evidence" value="ECO:0007669"/>
    <property type="project" value="UniProtKB-KW"/>
</dbReference>
<dbReference type="CDD" id="cd03768">
    <property type="entry name" value="SR_ResInv"/>
    <property type="match status" value="1"/>
</dbReference>
<dbReference type="AlphaFoldDB" id="A0A940S0C8"/>
<keyword evidence="1" id="KW-0238">DNA-binding</keyword>
<dbReference type="Proteomes" id="UP000675940">
    <property type="component" value="Unassembled WGS sequence"/>
</dbReference>
<dbReference type="InterPro" id="IPR006119">
    <property type="entry name" value="Resolv_N"/>
</dbReference>
<dbReference type="PANTHER" id="PTHR30461">
    <property type="entry name" value="DNA-INVERTASE FROM LAMBDOID PROPHAGE"/>
    <property type="match status" value="1"/>
</dbReference>
<evidence type="ECO:0000313" key="5">
    <source>
        <dbReference type="Proteomes" id="UP000675940"/>
    </source>
</evidence>
<reference evidence="4" key="1">
    <citation type="submission" date="2021-03" db="EMBL/GenBank/DDBJ databases">
        <title>Sagittula salina sp. nov. strain M10.9X isolated from the marine waste.</title>
        <authorList>
            <person name="Satari L."/>
            <person name="Molina-Menor E."/>
            <person name="Vidal-Verdu A."/>
            <person name="Pascual J."/>
            <person name="Pereto J."/>
            <person name="Porcar M."/>
        </authorList>
    </citation>
    <scope>NUCLEOTIDE SEQUENCE</scope>
    <source>
        <strain evidence="4">M10.9X</strain>
    </source>
</reference>
<protein>
    <submittedName>
        <fullName evidence="4">Recombinase family protein</fullName>
    </submittedName>
</protein>
<keyword evidence="2" id="KW-0233">DNA recombination</keyword>
<dbReference type="Pfam" id="PF00239">
    <property type="entry name" value="Resolvase"/>
    <property type="match status" value="1"/>
</dbReference>
<gene>
    <name evidence="4" type="ORF">J5474_10550</name>
</gene>
<accession>A0A940S0C8</accession>